<organism evidence="7 8">
    <name type="scientific">Vibrio penaeicida</name>
    <dbReference type="NCBI Taxonomy" id="104609"/>
    <lineage>
        <taxon>Bacteria</taxon>
        <taxon>Pseudomonadati</taxon>
        <taxon>Pseudomonadota</taxon>
        <taxon>Gammaproteobacteria</taxon>
        <taxon>Vibrionales</taxon>
        <taxon>Vibrionaceae</taxon>
        <taxon>Vibrio</taxon>
    </lineage>
</organism>
<evidence type="ECO:0000256" key="5">
    <source>
        <dbReference type="ARBA" id="ARBA00022840"/>
    </source>
</evidence>
<dbReference type="Proteomes" id="UP001156690">
    <property type="component" value="Unassembled WGS sequence"/>
</dbReference>
<keyword evidence="2" id="KW-0474">Menaquinone biosynthesis</keyword>
<keyword evidence="8" id="KW-1185">Reference proteome</keyword>
<dbReference type="RefSeq" id="WP_263422445.1">
    <property type="nucleotide sequence ID" value="NZ_AP025144.1"/>
</dbReference>
<reference evidence="8" key="1">
    <citation type="journal article" date="2019" name="Int. J. Syst. Evol. Microbiol.">
        <title>The Global Catalogue of Microorganisms (GCM) 10K type strain sequencing project: providing services to taxonomists for standard genome sequencing and annotation.</title>
        <authorList>
            <consortium name="The Broad Institute Genomics Platform"/>
            <consortium name="The Broad Institute Genome Sequencing Center for Infectious Disease"/>
            <person name="Wu L."/>
            <person name="Ma J."/>
        </authorList>
    </citation>
    <scope>NUCLEOTIDE SEQUENCE [LARGE SCALE GENOMIC DNA]</scope>
    <source>
        <strain evidence="8">NBRC 15640</strain>
    </source>
</reference>
<dbReference type="GO" id="GO:0006631">
    <property type="term" value="P:fatty acid metabolic process"/>
    <property type="evidence" value="ECO:0007669"/>
    <property type="project" value="TreeGrafter"/>
</dbReference>
<dbReference type="InterPro" id="IPR000873">
    <property type="entry name" value="AMP-dep_synth/lig_dom"/>
</dbReference>
<dbReference type="CDD" id="cd17630">
    <property type="entry name" value="OSB_MenE-like"/>
    <property type="match status" value="1"/>
</dbReference>
<evidence type="ECO:0000313" key="8">
    <source>
        <dbReference type="Proteomes" id="UP001156690"/>
    </source>
</evidence>
<dbReference type="PANTHER" id="PTHR43201">
    <property type="entry name" value="ACYL-COA SYNTHETASE"/>
    <property type="match status" value="1"/>
</dbReference>
<feature type="domain" description="AMP-dependent synthetase/ligase" evidence="6">
    <location>
        <begin position="26"/>
        <end position="326"/>
    </location>
</feature>
<proteinExistence type="inferred from homology"/>
<dbReference type="SUPFAM" id="SSF56801">
    <property type="entry name" value="Acetyl-CoA synthetase-like"/>
    <property type="match status" value="1"/>
</dbReference>
<dbReference type="InterPro" id="IPR010192">
    <property type="entry name" value="MenE"/>
</dbReference>
<evidence type="ECO:0000256" key="4">
    <source>
        <dbReference type="ARBA" id="ARBA00022741"/>
    </source>
</evidence>
<evidence type="ECO:0000256" key="3">
    <source>
        <dbReference type="ARBA" id="ARBA00022598"/>
    </source>
</evidence>
<comment type="similarity">
    <text evidence="1">Belongs to the ATP-dependent AMP-binding enzyme family.</text>
</comment>
<evidence type="ECO:0000313" key="7">
    <source>
        <dbReference type="EMBL" id="GLQ71805.1"/>
    </source>
</evidence>
<dbReference type="InterPro" id="IPR020845">
    <property type="entry name" value="AMP-binding_CS"/>
</dbReference>
<dbReference type="GO" id="GO:0008756">
    <property type="term" value="F:o-succinylbenzoate-CoA ligase activity"/>
    <property type="evidence" value="ECO:0007669"/>
    <property type="project" value="InterPro"/>
</dbReference>
<dbReference type="InterPro" id="IPR042099">
    <property type="entry name" value="ANL_N_sf"/>
</dbReference>
<dbReference type="Gene3D" id="3.40.50.12780">
    <property type="entry name" value="N-terminal domain of ligase-like"/>
    <property type="match status" value="1"/>
</dbReference>
<keyword evidence="4" id="KW-0547">Nucleotide-binding</keyword>
<dbReference type="Pfam" id="PF00501">
    <property type="entry name" value="AMP-binding"/>
    <property type="match status" value="1"/>
</dbReference>
<gene>
    <name evidence="7" type="primary">menE</name>
    <name evidence="7" type="ORF">GCM10007932_11650</name>
</gene>
<accession>A0AAV5NMH1</accession>
<dbReference type="PROSITE" id="PS00455">
    <property type="entry name" value="AMP_BINDING"/>
    <property type="match status" value="1"/>
</dbReference>
<dbReference type="AlphaFoldDB" id="A0AAV5NMH1"/>
<dbReference type="GO" id="GO:0005524">
    <property type="term" value="F:ATP binding"/>
    <property type="evidence" value="ECO:0007669"/>
    <property type="project" value="UniProtKB-KW"/>
</dbReference>
<comment type="caution">
    <text evidence="7">The sequence shown here is derived from an EMBL/GenBank/DDBJ whole genome shotgun (WGS) entry which is preliminary data.</text>
</comment>
<protein>
    <submittedName>
        <fullName evidence="7">2-succinylbenzoate-CoA ligase</fullName>
    </submittedName>
</protein>
<evidence type="ECO:0000256" key="2">
    <source>
        <dbReference type="ARBA" id="ARBA00022428"/>
    </source>
</evidence>
<dbReference type="GO" id="GO:0031956">
    <property type="term" value="F:medium-chain fatty acid-CoA ligase activity"/>
    <property type="evidence" value="ECO:0007669"/>
    <property type="project" value="TreeGrafter"/>
</dbReference>
<keyword evidence="3 7" id="KW-0436">Ligase</keyword>
<dbReference type="InterPro" id="IPR045851">
    <property type="entry name" value="AMP-bd_C_sf"/>
</dbReference>
<name>A0AAV5NMH1_9VIBR</name>
<dbReference type="EMBL" id="BSNX01000008">
    <property type="protein sequence ID" value="GLQ71805.1"/>
    <property type="molecule type" value="Genomic_DNA"/>
</dbReference>
<evidence type="ECO:0000256" key="1">
    <source>
        <dbReference type="ARBA" id="ARBA00006432"/>
    </source>
</evidence>
<sequence length="463" mass="51637">MPNNTLLPEAPLPQKVRLPQKDSLLRKWANSRSNEIALVNEDENVTWEVLLNKVIARSESLNEMGVAAGDVVACVGKNDDFLVEIALSCQEIGAIFAPIAFSPREIIKKKLESITPKLVFEQQPSGEWECQKQDSFVSPELQLAISSLIFTSGSTGDPKAVAHTESNHITSATGLLSEFEFKWGDSWLLSLPLYHVSGLAIFWRWLVSGATMSIPTTKGWLHDLRFVTHASLVSTQLKRLLDSDDIGLLKRVLLGGSHIPNTLIEGAQNRGIDTWMGYGLTEAASTVTAKRTNQKPSSGKVLPYREIQCVEGEIRLRGDTLSNGYYRQGQIKSLQDEDGWFSTGDLGYLEEGELIVVGRKDNRFISGGENIHCEEIEAVLSAHIDIRIAIVVPVKDEVYGFRPIAVLDTDSLQPKKVYERTLASKLEKFKWPIEYHLMPSDSQKHGGVKISRKWLETWLSERA</sequence>
<dbReference type="NCBIfam" id="TIGR01923">
    <property type="entry name" value="menE"/>
    <property type="match status" value="1"/>
</dbReference>
<evidence type="ECO:0000259" key="6">
    <source>
        <dbReference type="Pfam" id="PF00501"/>
    </source>
</evidence>
<dbReference type="NCBIfam" id="NF006539">
    <property type="entry name" value="PRK09029.1"/>
    <property type="match status" value="1"/>
</dbReference>
<keyword evidence="5" id="KW-0067">ATP-binding</keyword>
<dbReference type="PANTHER" id="PTHR43201:SF5">
    <property type="entry name" value="MEDIUM-CHAIN ACYL-COA LIGASE ACSF2, MITOCHONDRIAL"/>
    <property type="match status" value="1"/>
</dbReference>
<dbReference type="GO" id="GO:0009234">
    <property type="term" value="P:menaquinone biosynthetic process"/>
    <property type="evidence" value="ECO:0007669"/>
    <property type="project" value="UniProtKB-KW"/>
</dbReference>
<dbReference type="Gene3D" id="3.30.300.30">
    <property type="match status" value="1"/>
</dbReference>